<keyword evidence="3" id="KW-0227">DNA damage</keyword>
<reference evidence="8" key="1">
    <citation type="journal article" date="2013" name="Stand. Genomic Sci.">
        <title>Complete genome sequence of the halophilic bacterium Spirochaeta africana type strain (Z-7692(T)) from the alkaline Lake Magadi in the East African Rift.</title>
        <authorList>
            <person name="Liolos K."/>
            <person name="Abt B."/>
            <person name="Scheuner C."/>
            <person name="Teshima H."/>
            <person name="Held B."/>
            <person name="Lapidus A."/>
            <person name="Nolan M."/>
            <person name="Lucas S."/>
            <person name="Deshpande S."/>
            <person name="Cheng J.F."/>
            <person name="Tapia R."/>
            <person name="Goodwin L.A."/>
            <person name="Pitluck S."/>
            <person name="Pagani I."/>
            <person name="Ivanova N."/>
            <person name="Mavromatis K."/>
            <person name="Mikhailova N."/>
            <person name="Huntemann M."/>
            <person name="Pati A."/>
            <person name="Chen A."/>
            <person name="Palaniappan K."/>
            <person name="Land M."/>
            <person name="Rohde M."/>
            <person name="Tindall B.J."/>
            <person name="Detter J.C."/>
            <person name="Goker M."/>
            <person name="Bristow J."/>
            <person name="Eisen J.A."/>
            <person name="Markowitz V."/>
            <person name="Hugenholtz P."/>
            <person name="Woyke T."/>
            <person name="Klenk H.P."/>
            <person name="Kyrpides N.C."/>
        </authorList>
    </citation>
    <scope>NUCLEOTIDE SEQUENCE</scope>
    <source>
        <strain evidence="8">ATCC 700263 / DSM 8902 / Z-7692</strain>
    </source>
</reference>
<dbReference type="KEGG" id="sfc:Spiaf_0874"/>
<dbReference type="AlphaFoldDB" id="H9UHH2"/>
<dbReference type="REBASE" id="46198">
    <property type="entry name" value="V.Saf8902IIP"/>
</dbReference>
<dbReference type="Pfam" id="PF03852">
    <property type="entry name" value="Vsr"/>
    <property type="match status" value="1"/>
</dbReference>
<keyword evidence="4" id="KW-0378">Hydrolase</keyword>
<dbReference type="eggNOG" id="COG3727">
    <property type="taxonomic scope" value="Bacteria"/>
</dbReference>
<organism evidence="7 8">
    <name type="scientific">Spirochaeta africana (strain ATCC 700263 / DSM 8902 / Z-7692)</name>
    <dbReference type="NCBI Taxonomy" id="889378"/>
    <lineage>
        <taxon>Bacteria</taxon>
        <taxon>Pseudomonadati</taxon>
        <taxon>Spirochaetota</taxon>
        <taxon>Spirochaetia</taxon>
        <taxon>Spirochaetales</taxon>
        <taxon>Spirochaetaceae</taxon>
        <taxon>Spirochaeta</taxon>
    </lineage>
</organism>
<dbReference type="RefSeq" id="WP_014454961.1">
    <property type="nucleotide sequence ID" value="NC_017098.1"/>
</dbReference>
<gene>
    <name evidence="7" type="ordered locus">Spiaf_0874</name>
</gene>
<evidence type="ECO:0000256" key="1">
    <source>
        <dbReference type="ARBA" id="ARBA00022722"/>
    </source>
</evidence>
<dbReference type="EMBL" id="CP003282">
    <property type="protein sequence ID" value="AFG36965.1"/>
    <property type="molecule type" value="Genomic_DNA"/>
</dbReference>
<proteinExistence type="inferred from homology"/>
<dbReference type="PIRSF" id="PIRSF018267">
    <property type="entry name" value="VSR_endonuc"/>
    <property type="match status" value="1"/>
</dbReference>
<sequence>MSRIKSKDTTPEMRVRTILHRSGFRYRLHVNKLPGVPDIVLPRYNTVVFVNGCFWHRHADCKRCTFPNSNEEYWKKKFDNTMERDQRNINALQGLGWNVIIIWECEIGDASVIDDIKRKIISGQNRL</sequence>
<evidence type="ECO:0000256" key="5">
    <source>
        <dbReference type="ARBA" id="ARBA00023204"/>
    </source>
</evidence>
<protein>
    <submittedName>
        <fullName evidence="7">DNA mismatch endonuclease Vsr</fullName>
    </submittedName>
</protein>
<evidence type="ECO:0000313" key="7">
    <source>
        <dbReference type="EMBL" id="AFG36965.1"/>
    </source>
</evidence>
<dbReference type="InterPro" id="IPR011335">
    <property type="entry name" value="Restrct_endonuc-II-like"/>
</dbReference>
<comment type="similarity">
    <text evidence="6">Belongs to the Vsr family.</text>
</comment>
<keyword evidence="5" id="KW-0234">DNA repair</keyword>
<dbReference type="GO" id="GO:0004519">
    <property type="term" value="F:endonuclease activity"/>
    <property type="evidence" value="ECO:0007669"/>
    <property type="project" value="UniProtKB-KW"/>
</dbReference>
<dbReference type="Gene3D" id="3.40.960.10">
    <property type="entry name" value="VSR Endonuclease"/>
    <property type="match status" value="1"/>
</dbReference>
<dbReference type="STRING" id="889378.Spiaf_0874"/>
<keyword evidence="2 7" id="KW-0255">Endonuclease</keyword>
<dbReference type="NCBIfam" id="TIGR00632">
    <property type="entry name" value="vsr"/>
    <property type="match status" value="1"/>
</dbReference>
<accession>H9UHH2</accession>
<keyword evidence="1" id="KW-0540">Nuclease</keyword>
<evidence type="ECO:0000256" key="4">
    <source>
        <dbReference type="ARBA" id="ARBA00022801"/>
    </source>
</evidence>
<dbReference type="InterPro" id="IPR004603">
    <property type="entry name" value="DNA_mismatch_endonuc_vsr"/>
</dbReference>
<name>H9UHH2_SPIAZ</name>
<keyword evidence="8" id="KW-1185">Reference proteome</keyword>
<dbReference type="Proteomes" id="UP000007383">
    <property type="component" value="Chromosome"/>
</dbReference>
<evidence type="ECO:0000313" key="8">
    <source>
        <dbReference type="Proteomes" id="UP000007383"/>
    </source>
</evidence>
<dbReference type="GO" id="GO:0006298">
    <property type="term" value="P:mismatch repair"/>
    <property type="evidence" value="ECO:0007669"/>
    <property type="project" value="InterPro"/>
</dbReference>
<evidence type="ECO:0000256" key="3">
    <source>
        <dbReference type="ARBA" id="ARBA00022763"/>
    </source>
</evidence>
<dbReference type="SUPFAM" id="SSF52980">
    <property type="entry name" value="Restriction endonuclease-like"/>
    <property type="match status" value="1"/>
</dbReference>
<dbReference type="HOGENOM" id="CLU_111913_1_1_12"/>
<evidence type="ECO:0000256" key="2">
    <source>
        <dbReference type="ARBA" id="ARBA00022759"/>
    </source>
</evidence>
<dbReference type="CDD" id="cd00221">
    <property type="entry name" value="Vsr"/>
    <property type="match status" value="1"/>
</dbReference>
<evidence type="ECO:0000256" key="6">
    <source>
        <dbReference type="ARBA" id="ARBA00029466"/>
    </source>
</evidence>
<dbReference type="GO" id="GO:0016787">
    <property type="term" value="F:hydrolase activity"/>
    <property type="evidence" value="ECO:0007669"/>
    <property type="project" value="UniProtKB-KW"/>
</dbReference>